<protein>
    <recommendedName>
        <fullName evidence="3">BRO1 domain-containing protein</fullName>
    </recommendedName>
</protein>
<evidence type="ECO:0000313" key="4">
    <source>
        <dbReference type="EMBL" id="CDW17865.1"/>
    </source>
</evidence>
<evidence type="ECO:0000256" key="1">
    <source>
        <dbReference type="ARBA" id="ARBA00008901"/>
    </source>
</evidence>
<sequence>MAYWFHRNPLKGSVANFGPLELIVSDEDSIKIKSDLKRSRDRIVELIPDPHHELERMGTALNSYLSLLRGFLEIPGSGGPSKLRHSLSFKWSQSCVPKGPSASQKDAVFEMGHLLVNVAIWHMKRASMLASKDDLQMEEAKEIHTSLRRGAGYLVFVQDVLIPQFVEKPDSETDLDPKVIVAYLNQCMAEAQEVTMARAIELKHNAALITTLAHETFKMYTTAGDAIEHLDKNKFGRWSAYLKFKSMFYQAYAFNYQGESLLAQDKCGDAIRSLREAQKNYEEAINQAKEYCQVKGPGTNAKPHQHLFFKKLGPIINRTLEKCERENSLIYHEKVPYDPIALEENAKAYGLVSPEPFVLPEFSPLWKGSTYAAIEVPSVEDKKGKSKSEEEIKPIKEVEIKNSEKDPINESGCIIA</sequence>
<dbReference type="AlphaFoldDB" id="A0A0K2SWJ9"/>
<dbReference type="InterPro" id="IPR038898">
    <property type="entry name" value="BROX"/>
</dbReference>
<keyword evidence="2" id="KW-0175">Coiled coil</keyword>
<feature type="domain" description="BRO1" evidence="3">
    <location>
        <begin position="1"/>
        <end position="365"/>
    </location>
</feature>
<accession>A0A0K2SWJ9</accession>
<evidence type="ECO:0000256" key="2">
    <source>
        <dbReference type="SAM" id="Coils"/>
    </source>
</evidence>
<dbReference type="OrthoDB" id="10266451at2759"/>
<organism evidence="4">
    <name type="scientific">Lepeophtheirus salmonis</name>
    <name type="common">Salmon louse</name>
    <name type="synonym">Caligus salmonis</name>
    <dbReference type="NCBI Taxonomy" id="72036"/>
    <lineage>
        <taxon>Eukaryota</taxon>
        <taxon>Metazoa</taxon>
        <taxon>Ecdysozoa</taxon>
        <taxon>Arthropoda</taxon>
        <taxon>Crustacea</taxon>
        <taxon>Multicrustacea</taxon>
        <taxon>Hexanauplia</taxon>
        <taxon>Copepoda</taxon>
        <taxon>Siphonostomatoida</taxon>
        <taxon>Caligidae</taxon>
        <taxon>Lepeophtheirus</taxon>
    </lineage>
</organism>
<dbReference type="SMART" id="SM01041">
    <property type="entry name" value="BRO1"/>
    <property type="match status" value="1"/>
</dbReference>
<dbReference type="PANTHER" id="PTHR23032">
    <property type="entry name" value="BRO1 DOMAIN-CONTAINING PROTEIN BROX"/>
    <property type="match status" value="1"/>
</dbReference>
<dbReference type="Gene3D" id="1.25.40.280">
    <property type="entry name" value="alix/aip1 like domains"/>
    <property type="match status" value="1"/>
</dbReference>
<name>A0A0K2SWJ9_LEPSM</name>
<evidence type="ECO:0000259" key="3">
    <source>
        <dbReference type="PROSITE" id="PS51180"/>
    </source>
</evidence>
<comment type="similarity">
    <text evidence="1">Belongs to the BROX family.</text>
</comment>
<dbReference type="Pfam" id="PF03097">
    <property type="entry name" value="BRO1"/>
    <property type="match status" value="1"/>
</dbReference>
<dbReference type="PANTHER" id="PTHR23032:SF13">
    <property type="entry name" value="BRO1 DOMAIN-CONTAINING PROTEIN BROX"/>
    <property type="match status" value="1"/>
</dbReference>
<reference evidence="4" key="1">
    <citation type="submission" date="2014-05" db="EMBL/GenBank/DDBJ databases">
        <authorList>
            <person name="Chronopoulou M."/>
        </authorList>
    </citation>
    <scope>NUCLEOTIDE SEQUENCE</scope>
    <source>
        <tissue evidence="4">Whole organism</tissue>
    </source>
</reference>
<dbReference type="EMBL" id="HACA01000504">
    <property type="protein sequence ID" value="CDW17865.1"/>
    <property type="molecule type" value="Transcribed_RNA"/>
</dbReference>
<dbReference type="PROSITE" id="PS51180">
    <property type="entry name" value="BRO1"/>
    <property type="match status" value="1"/>
</dbReference>
<proteinExistence type="inferred from homology"/>
<dbReference type="InterPro" id="IPR004328">
    <property type="entry name" value="BRO1_dom"/>
</dbReference>
<dbReference type="InterPro" id="IPR038499">
    <property type="entry name" value="BRO1_sf"/>
</dbReference>
<feature type="coiled-coil region" evidence="2">
    <location>
        <begin position="267"/>
        <end position="294"/>
    </location>
</feature>